<keyword evidence="1" id="KW-0472">Membrane</keyword>
<evidence type="ECO:0000313" key="3">
    <source>
        <dbReference type="WBParaSite" id="jg18934"/>
    </source>
</evidence>
<keyword evidence="2" id="KW-1185">Reference proteome</keyword>
<keyword evidence="1" id="KW-1133">Transmembrane helix</keyword>
<accession>A0A915DE09</accession>
<dbReference type="WBParaSite" id="jg18934">
    <property type="protein sequence ID" value="jg18934"/>
    <property type="gene ID" value="jg18934"/>
</dbReference>
<feature type="transmembrane region" description="Helical" evidence="1">
    <location>
        <begin position="15"/>
        <end position="36"/>
    </location>
</feature>
<proteinExistence type="predicted"/>
<keyword evidence="1" id="KW-0812">Transmembrane</keyword>
<protein>
    <submittedName>
        <fullName evidence="3">Uncharacterized protein</fullName>
    </submittedName>
</protein>
<evidence type="ECO:0000256" key="1">
    <source>
        <dbReference type="SAM" id="Phobius"/>
    </source>
</evidence>
<sequence length="92" mass="10292">MSDILGAIKLHPKRALLFAVAVGGSAVTLQTLWRYFFSGRQKLPRIANKWKISDKCEIDVSAFNSAIDSLEIVLNELEPHKFKSDVSRGDMT</sequence>
<name>A0A915DE09_9BILA</name>
<evidence type="ECO:0000313" key="2">
    <source>
        <dbReference type="Proteomes" id="UP000887574"/>
    </source>
</evidence>
<dbReference type="Proteomes" id="UP000887574">
    <property type="component" value="Unplaced"/>
</dbReference>
<reference evidence="3" key="1">
    <citation type="submission" date="2022-11" db="UniProtKB">
        <authorList>
            <consortium name="WormBaseParasite"/>
        </authorList>
    </citation>
    <scope>IDENTIFICATION</scope>
</reference>
<dbReference type="AlphaFoldDB" id="A0A915DE09"/>
<organism evidence="2 3">
    <name type="scientific">Ditylenchus dipsaci</name>
    <dbReference type="NCBI Taxonomy" id="166011"/>
    <lineage>
        <taxon>Eukaryota</taxon>
        <taxon>Metazoa</taxon>
        <taxon>Ecdysozoa</taxon>
        <taxon>Nematoda</taxon>
        <taxon>Chromadorea</taxon>
        <taxon>Rhabditida</taxon>
        <taxon>Tylenchina</taxon>
        <taxon>Tylenchomorpha</taxon>
        <taxon>Sphaerularioidea</taxon>
        <taxon>Anguinidae</taxon>
        <taxon>Anguininae</taxon>
        <taxon>Ditylenchus</taxon>
    </lineage>
</organism>